<reference evidence="1" key="1">
    <citation type="journal article" date="2012" name="Nat. Biotechnol.">
        <title>Draft genome sequence of pigeonpea (Cajanus cajan), an orphan legume crop of resource-poor farmers.</title>
        <authorList>
            <person name="Varshney R.K."/>
            <person name="Chen W."/>
            <person name="Li Y."/>
            <person name="Bharti A.K."/>
            <person name="Saxena R.K."/>
            <person name="Schlueter J.A."/>
            <person name="Donoghue M.T."/>
            <person name="Azam S."/>
            <person name="Fan G."/>
            <person name="Whaley A.M."/>
            <person name="Farmer A.D."/>
            <person name="Sheridan J."/>
            <person name="Iwata A."/>
            <person name="Tuteja R."/>
            <person name="Penmetsa R.V."/>
            <person name="Wu W."/>
            <person name="Upadhyaya H.D."/>
            <person name="Yang S.P."/>
            <person name="Shah T."/>
            <person name="Saxena K.B."/>
            <person name="Michael T."/>
            <person name="McCombie W.R."/>
            <person name="Yang B."/>
            <person name="Zhang G."/>
            <person name="Yang H."/>
            <person name="Wang J."/>
            <person name="Spillane C."/>
            <person name="Cook D.R."/>
            <person name="May G.D."/>
            <person name="Xu X."/>
            <person name="Jackson S.A."/>
        </authorList>
    </citation>
    <scope>NUCLEOTIDE SEQUENCE [LARGE SCALE GENOMIC DNA]</scope>
</reference>
<dbReference type="SUPFAM" id="SSF56672">
    <property type="entry name" value="DNA/RNA polymerases"/>
    <property type="match status" value="1"/>
</dbReference>
<name>A0A151R6Z1_CAJCA</name>
<dbReference type="Gene3D" id="3.30.70.270">
    <property type="match status" value="1"/>
</dbReference>
<dbReference type="InterPro" id="IPR043502">
    <property type="entry name" value="DNA/RNA_pol_sf"/>
</dbReference>
<dbReference type="InterPro" id="IPR043128">
    <property type="entry name" value="Rev_trsase/Diguanyl_cyclase"/>
</dbReference>
<organism evidence="1 2">
    <name type="scientific">Cajanus cajan</name>
    <name type="common">Pigeon pea</name>
    <name type="synonym">Cajanus indicus</name>
    <dbReference type="NCBI Taxonomy" id="3821"/>
    <lineage>
        <taxon>Eukaryota</taxon>
        <taxon>Viridiplantae</taxon>
        <taxon>Streptophyta</taxon>
        <taxon>Embryophyta</taxon>
        <taxon>Tracheophyta</taxon>
        <taxon>Spermatophyta</taxon>
        <taxon>Magnoliopsida</taxon>
        <taxon>eudicotyledons</taxon>
        <taxon>Gunneridae</taxon>
        <taxon>Pentapetalae</taxon>
        <taxon>rosids</taxon>
        <taxon>fabids</taxon>
        <taxon>Fabales</taxon>
        <taxon>Fabaceae</taxon>
        <taxon>Papilionoideae</taxon>
        <taxon>50 kb inversion clade</taxon>
        <taxon>NPAAA clade</taxon>
        <taxon>indigoferoid/millettioid clade</taxon>
        <taxon>Phaseoleae</taxon>
        <taxon>Cajanus</taxon>
    </lineage>
</organism>
<dbReference type="Proteomes" id="UP000075243">
    <property type="component" value="Unassembled WGS sequence"/>
</dbReference>
<protein>
    <submittedName>
        <fullName evidence="1">Transposon Ty3-G Gag-Pol polyprotein</fullName>
    </submittedName>
</protein>
<dbReference type="PANTHER" id="PTHR15503">
    <property type="entry name" value="LDOC1 RELATED"/>
    <property type="match status" value="1"/>
</dbReference>
<dbReference type="AlphaFoldDB" id="A0A151R6Z1"/>
<dbReference type="InterPro" id="IPR032567">
    <property type="entry name" value="RTL1-rel"/>
</dbReference>
<keyword evidence="2" id="KW-1185">Reference proteome</keyword>
<dbReference type="PANTHER" id="PTHR15503:SF45">
    <property type="entry name" value="RNA-DIRECTED DNA POLYMERASE HOMOLOG"/>
    <property type="match status" value="1"/>
</dbReference>
<dbReference type="Gramene" id="C.cajan_39802.t">
    <property type="protein sequence ID" value="C.cajan_39802.t"/>
    <property type="gene ID" value="C.cajan_39802"/>
</dbReference>
<dbReference type="Gene3D" id="3.10.10.10">
    <property type="entry name" value="HIV Type 1 Reverse Transcriptase, subunit A, domain 1"/>
    <property type="match status" value="1"/>
</dbReference>
<dbReference type="EMBL" id="KQ484013">
    <property type="protein sequence ID" value="KYP38322.1"/>
    <property type="molecule type" value="Genomic_DNA"/>
</dbReference>
<gene>
    <name evidence="1" type="ORF">KK1_040449</name>
</gene>
<evidence type="ECO:0000313" key="1">
    <source>
        <dbReference type="EMBL" id="KYP38322.1"/>
    </source>
</evidence>
<proteinExistence type="predicted"/>
<evidence type="ECO:0000313" key="2">
    <source>
        <dbReference type="Proteomes" id="UP000075243"/>
    </source>
</evidence>
<accession>A0A151R6Z1</accession>
<sequence length="355" mass="40464">MGQCYLLLAAMSVETERVIAEIDVVRNFSEVFLDEVSGLPPVREMEFNIDLVPGAGGPVSVAPYRMAPAELVELRGQLEDLLKKQLVRLSVSPWGAPVLLVKKKDRGSQLCIDYQQLIKLTIKNKYPLPRIDDLMDQLYNNSFHASIGMAPFEVLYGRRCRTPLCSYQDDESAVVRPELILQTTEEVKLFQIRPNDQSTLLKSGRLLQQYVVDNYVKIESWDDMLSPNGTCFTTFKKAAEHRGFLESDNSIHECLVEASSLQMSYALRSLFVAILIFCEPTNVRQIWDDFYTYMMEDYPSTSVAVTTNSINMLLKDLNDLLIPLHGLMGKHGNNYTFYFLFLIWFSTASDCEFVI</sequence>